<dbReference type="PANTHER" id="PTHR35788:SF1">
    <property type="entry name" value="EXPORTED PROTEIN"/>
    <property type="match status" value="1"/>
</dbReference>
<dbReference type="OrthoDB" id="9797191at2"/>
<protein>
    <submittedName>
        <fullName evidence="4">Vancomycin resistance protein YoaR</fullName>
    </submittedName>
</protein>
<dbReference type="InterPro" id="IPR052913">
    <property type="entry name" value="Glycopeptide_resist_protein"/>
</dbReference>
<dbReference type="InterPro" id="IPR007391">
    <property type="entry name" value="Vancomycin_resist_VanW"/>
</dbReference>
<dbReference type="AlphaFoldDB" id="A0A2M8Z4S7"/>
<evidence type="ECO:0000256" key="2">
    <source>
        <dbReference type="SAM" id="MobiDB-lite"/>
    </source>
</evidence>
<sequence>MGKYRERRRKIKRNRNIAVGVLLLAALSAGGYLYSRAGSNGPRSVEESEKGTTPGLTDKILSAARVGQTDLTGLTVMEAEETLKERYQWELIVSDGKDSVLLDNLLEPQLQAIIKQLEGTSPDQKQQYEIDYEALREPFISQAASLADRWNKSAVNSELESFNKTSGAFVYTKEQNGRVLDQEKLVEQLMDAAKSENYQAEIMAGFTETSPERTQSQAKEQYKVVGTFTTMTTDNKNRNQNIRLAVDSLNGLILKPGEEFSFNNTTGNRTKEKGYQPAGAYRNGVLIEEPGGGVCQVSTTLYHAIIEVGFKTTERNAHSFAPSYVEKGQDAMVSFDGYAGPDLKFVNTSGHTMAIRAALDGKSLKLSLVGLPILEAGVKVSIRSEKVRDLEPLEPVYEENPALPYGTEKVVDKGAIGGVYKSYRVYKKGDTVIKEEPLHNSTYKGKPAVINRNTTVPPAETESQTSTETQPQTTEVQENSEIGPGAGGSETTGTEMDIPVVPAAE</sequence>
<dbReference type="EMBL" id="PGET01000001">
    <property type="protein sequence ID" value="PJJ28443.1"/>
    <property type="molecule type" value="Genomic_DNA"/>
</dbReference>
<accession>A0A2M8Z4S7</accession>
<evidence type="ECO:0000313" key="5">
    <source>
        <dbReference type="Proteomes" id="UP000231092"/>
    </source>
</evidence>
<gene>
    <name evidence="4" type="ORF">H171_1947</name>
</gene>
<evidence type="ECO:0000313" key="4">
    <source>
        <dbReference type="EMBL" id="PJJ28443.1"/>
    </source>
</evidence>
<feature type="compositionally biased region" description="Low complexity" evidence="2">
    <location>
        <begin position="460"/>
        <end position="477"/>
    </location>
</feature>
<dbReference type="PROSITE" id="PS51109">
    <property type="entry name" value="G5"/>
    <property type="match status" value="1"/>
</dbReference>
<dbReference type="RefSeq" id="WP_100304936.1">
    <property type="nucleotide sequence ID" value="NZ_PGET01000001.1"/>
</dbReference>
<reference evidence="4 5" key="1">
    <citation type="submission" date="2017-11" db="EMBL/GenBank/DDBJ databases">
        <title>Understudied soil microbes with underappreciated capabilities: Untangling the Clostridium saccharolyticum group.</title>
        <authorList>
            <person name="Leschine S."/>
        </authorList>
    </citation>
    <scope>NUCLEOTIDE SEQUENCE [LARGE SCALE GENOMIC DNA]</scope>
    <source>
        <strain evidence="4 5">18A</strain>
    </source>
</reference>
<dbReference type="Pfam" id="PF04294">
    <property type="entry name" value="VanW"/>
    <property type="match status" value="1"/>
</dbReference>
<proteinExistence type="predicted"/>
<name>A0A2M8Z4S7_9FIRM</name>
<organism evidence="4 5">
    <name type="scientific">[Clostridium] celerecrescens 18A</name>
    <dbReference type="NCBI Taxonomy" id="1286362"/>
    <lineage>
        <taxon>Bacteria</taxon>
        <taxon>Bacillati</taxon>
        <taxon>Bacillota</taxon>
        <taxon>Clostridia</taxon>
        <taxon>Lachnospirales</taxon>
        <taxon>Lachnospiraceae</taxon>
        <taxon>Lacrimispora</taxon>
    </lineage>
</organism>
<dbReference type="Proteomes" id="UP000231092">
    <property type="component" value="Unassembled WGS sequence"/>
</dbReference>
<dbReference type="Pfam" id="PF07501">
    <property type="entry name" value="G5"/>
    <property type="match status" value="1"/>
</dbReference>
<dbReference type="Gene3D" id="2.20.230.10">
    <property type="entry name" value="Resuscitation-promoting factor rpfb"/>
    <property type="match status" value="1"/>
</dbReference>
<dbReference type="InterPro" id="IPR011098">
    <property type="entry name" value="G5_dom"/>
</dbReference>
<comment type="caution">
    <text evidence="4">The sequence shown here is derived from an EMBL/GenBank/DDBJ whole genome shotgun (WGS) entry which is preliminary data.</text>
</comment>
<evidence type="ECO:0000256" key="1">
    <source>
        <dbReference type="ARBA" id="ARBA00022729"/>
    </source>
</evidence>
<feature type="domain" description="G5" evidence="3">
    <location>
        <begin position="377"/>
        <end position="456"/>
    </location>
</feature>
<dbReference type="SMART" id="SM01208">
    <property type="entry name" value="G5"/>
    <property type="match status" value="1"/>
</dbReference>
<dbReference type="PANTHER" id="PTHR35788">
    <property type="entry name" value="EXPORTED PROTEIN-RELATED"/>
    <property type="match status" value="1"/>
</dbReference>
<keyword evidence="1" id="KW-0732">Signal</keyword>
<evidence type="ECO:0000259" key="3">
    <source>
        <dbReference type="PROSITE" id="PS51109"/>
    </source>
</evidence>
<feature type="region of interest" description="Disordered" evidence="2">
    <location>
        <begin position="443"/>
        <end position="505"/>
    </location>
</feature>